<evidence type="ECO:0000256" key="2">
    <source>
        <dbReference type="ARBA" id="ARBA00022741"/>
    </source>
</evidence>
<feature type="domain" description="ATP-grasp" evidence="5">
    <location>
        <begin position="312"/>
        <end position="545"/>
    </location>
</feature>
<dbReference type="OrthoDB" id="434648at2759"/>
<organism evidence="6 7">
    <name type="scientific">Glarea lozoyensis (strain ATCC 74030 / MF5533)</name>
    <dbReference type="NCBI Taxonomy" id="1104152"/>
    <lineage>
        <taxon>Eukaryota</taxon>
        <taxon>Fungi</taxon>
        <taxon>Dikarya</taxon>
        <taxon>Ascomycota</taxon>
        <taxon>Pezizomycotina</taxon>
        <taxon>Leotiomycetes</taxon>
        <taxon>Helotiales</taxon>
        <taxon>Helotiaceae</taxon>
        <taxon>Glarea</taxon>
    </lineage>
</organism>
<reference evidence="6 7" key="1">
    <citation type="journal article" date="2012" name="Eukaryot. Cell">
        <title>Genome sequence of the fungus Glarea lozoyensis: the first genome sequence of a species from the Helotiaceae family.</title>
        <authorList>
            <person name="Youssar L."/>
            <person name="Gruening B.A."/>
            <person name="Erxleben A."/>
            <person name="Guenther S."/>
            <person name="Huettel W."/>
        </authorList>
    </citation>
    <scope>NUCLEOTIDE SEQUENCE [LARGE SCALE GENOMIC DNA]</scope>
    <source>
        <strain evidence="7">ATCC 74030 / MF5533</strain>
    </source>
</reference>
<dbReference type="Proteomes" id="UP000005446">
    <property type="component" value="Unassembled WGS sequence"/>
</dbReference>
<dbReference type="PANTHER" id="PTHR43585">
    <property type="entry name" value="FUMIPYRROLE BIOSYNTHESIS PROTEIN C"/>
    <property type="match status" value="1"/>
</dbReference>
<evidence type="ECO:0000259" key="5">
    <source>
        <dbReference type="PROSITE" id="PS50975"/>
    </source>
</evidence>
<proteinExistence type="predicted"/>
<evidence type="ECO:0000256" key="4">
    <source>
        <dbReference type="PROSITE-ProRule" id="PRU00409"/>
    </source>
</evidence>
<gene>
    <name evidence="6" type="ORF">M7I_5430</name>
</gene>
<dbReference type="Gene3D" id="3.40.50.20">
    <property type="match status" value="1"/>
</dbReference>
<comment type="caution">
    <text evidence="6">The sequence shown here is derived from an EMBL/GenBank/DDBJ whole genome shotgun (WGS) entry which is preliminary data.</text>
</comment>
<dbReference type="GO" id="GO:0016874">
    <property type="term" value="F:ligase activity"/>
    <property type="evidence" value="ECO:0007669"/>
    <property type="project" value="UniProtKB-KW"/>
</dbReference>
<dbReference type="SUPFAM" id="SSF56059">
    <property type="entry name" value="Glutathione synthetase ATP-binding domain-like"/>
    <property type="match status" value="1"/>
</dbReference>
<name>H0ERV8_GLAL7</name>
<dbReference type="Pfam" id="PF13535">
    <property type="entry name" value="ATP-grasp_4"/>
    <property type="match status" value="1"/>
</dbReference>
<dbReference type="GO" id="GO:0046872">
    <property type="term" value="F:metal ion binding"/>
    <property type="evidence" value="ECO:0007669"/>
    <property type="project" value="InterPro"/>
</dbReference>
<dbReference type="PANTHER" id="PTHR43585:SF2">
    <property type="entry name" value="ATP-GRASP ENZYME FSQD"/>
    <property type="match status" value="1"/>
</dbReference>
<accession>H0ERV8</accession>
<dbReference type="PROSITE" id="PS50975">
    <property type="entry name" value="ATP_GRASP"/>
    <property type="match status" value="1"/>
</dbReference>
<evidence type="ECO:0000256" key="1">
    <source>
        <dbReference type="ARBA" id="ARBA00022598"/>
    </source>
</evidence>
<dbReference type="GO" id="GO:0005524">
    <property type="term" value="F:ATP binding"/>
    <property type="evidence" value="ECO:0007669"/>
    <property type="project" value="UniProtKB-UniRule"/>
</dbReference>
<protein>
    <submittedName>
        <fullName evidence="6">Putative Carnosine synthase 1</fullName>
    </submittedName>
</protein>
<dbReference type="InterPro" id="IPR052032">
    <property type="entry name" value="ATP-dep_AA_Ligase"/>
</dbReference>
<dbReference type="AlphaFoldDB" id="H0ERV8"/>
<dbReference type="Pfam" id="PF18130">
    <property type="entry name" value="ATPgrasp_N"/>
    <property type="match status" value="1"/>
</dbReference>
<keyword evidence="7" id="KW-1185">Reference proteome</keyword>
<keyword evidence="1" id="KW-0436">Ligase</keyword>
<sequence length="695" mass="76614">MAGRNEFLIWENSPDTRAVFECEWQFIQRNGPHNFDNLYIALKSQTSDGEGTPAAAAAAGQGIYISEGYTSDSAYLLSPRKTPDFAAFIQQCTTQKSGLLVLQVPKASGYVVHSDPWKLRVADCALISCTRSFLLPLEKVEAYDHPIKNVEDIAKTLGAAVGAVGSTLSLSDGSVQQLEFQLERRLSFPWLSANEIQPRRLCVLTWNLTAAKRISWATANCLGIKVVAMSTGPWLETDKPPSEYMLDGYINCDVTPDASLWHRVVAAVKAYPDPIDGIVGPWDALLESTAKAAKHLGMFTPGPEPFAIATNKFLTRQLLDPKAESYFTVESVEELETRLKSGIPVDFPVVSKPVLGTWSFGVYKADNALELRDAVAQTLFLAKKNEDKRIIIESYVDGPEVDCNLVLLDGEILYSEIVDDFPCQADIAEDSVGALFTETQAAVPSGLPKSEQKTITEFIAAAVRQQGFNTGVFHCEARIRNSSVEYVFAKGATVPDLELKENSSGGQTSVFLHEVNARMPGPMSSAGSLVSRGIDLFALLFLCTAADWPRFKALSVPFSHDDVCDHVWLTNCIIPVKLKKVMPLFPGFTAEQIDHEAVDSQHSPLLALSKTHPELIENVVRHSVYIESAAKLAGKEGDFIWATCMVLRTPETKKKTRPCVLPFIKRSMKISIERNRVKGMLKIGYEVVRIFDTKR</sequence>
<dbReference type="InterPro" id="IPR041472">
    <property type="entry name" value="BL00235/CARNS1_N"/>
</dbReference>
<dbReference type="InterPro" id="IPR011761">
    <property type="entry name" value="ATP-grasp"/>
</dbReference>
<dbReference type="Gene3D" id="3.30.470.20">
    <property type="entry name" value="ATP-grasp fold, B domain"/>
    <property type="match status" value="1"/>
</dbReference>
<dbReference type="HOGENOM" id="CLU_017280_0_0_1"/>
<evidence type="ECO:0000313" key="6">
    <source>
        <dbReference type="EMBL" id="EHK98682.1"/>
    </source>
</evidence>
<dbReference type="EMBL" id="AGUE01000138">
    <property type="protein sequence ID" value="EHK98682.1"/>
    <property type="molecule type" value="Genomic_DNA"/>
</dbReference>
<evidence type="ECO:0000256" key="3">
    <source>
        <dbReference type="ARBA" id="ARBA00022840"/>
    </source>
</evidence>
<evidence type="ECO:0000313" key="7">
    <source>
        <dbReference type="Proteomes" id="UP000005446"/>
    </source>
</evidence>
<keyword evidence="2 4" id="KW-0547">Nucleotide-binding</keyword>
<dbReference type="InParanoid" id="H0ERV8"/>
<keyword evidence="3 4" id="KW-0067">ATP-binding</keyword>